<dbReference type="EMBL" id="JBEDNQ010000014">
    <property type="protein sequence ID" value="MEQ3554419.1"/>
    <property type="molecule type" value="Genomic_DNA"/>
</dbReference>
<protein>
    <submittedName>
        <fullName evidence="6">Threonine synthase</fullName>
        <ecNumber evidence="6">4.2.3.1</ecNumber>
    </submittedName>
</protein>
<evidence type="ECO:0000313" key="7">
    <source>
        <dbReference type="Proteomes" id="UP001494902"/>
    </source>
</evidence>
<dbReference type="InterPro" id="IPR000634">
    <property type="entry name" value="Ser/Thr_deHydtase_PyrdxlP-BS"/>
</dbReference>
<dbReference type="Proteomes" id="UP001494902">
    <property type="component" value="Unassembled WGS sequence"/>
</dbReference>
<dbReference type="PROSITE" id="PS00165">
    <property type="entry name" value="DEHYDRATASE_SER_THR"/>
    <property type="match status" value="1"/>
</dbReference>
<reference evidence="6 7" key="1">
    <citation type="submission" date="2024-03" db="EMBL/GenBank/DDBJ databases">
        <title>Draft genome sequence of Pseudonocardia nematodicida JCM 31783.</title>
        <authorList>
            <person name="Butdee W."/>
            <person name="Duangmal K."/>
        </authorList>
    </citation>
    <scope>NUCLEOTIDE SEQUENCE [LARGE SCALE GENOMIC DNA]</scope>
    <source>
        <strain evidence="6 7">JCM 31783</strain>
    </source>
</reference>
<dbReference type="NCBIfam" id="NF006050">
    <property type="entry name" value="PRK08197.1"/>
    <property type="match status" value="1"/>
</dbReference>
<keyword evidence="3 6" id="KW-0456">Lyase</keyword>
<evidence type="ECO:0000313" key="6">
    <source>
        <dbReference type="EMBL" id="MEQ3554419.1"/>
    </source>
</evidence>
<name>A0ABV1KKD7_9PSEU</name>
<organism evidence="6 7">
    <name type="scientific">Pseudonocardia nematodicida</name>
    <dbReference type="NCBI Taxonomy" id="1206997"/>
    <lineage>
        <taxon>Bacteria</taxon>
        <taxon>Bacillati</taxon>
        <taxon>Actinomycetota</taxon>
        <taxon>Actinomycetes</taxon>
        <taxon>Pseudonocardiales</taxon>
        <taxon>Pseudonocardiaceae</taxon>
        <taxon>Pseudonocardia</taxon>
    </lineage>
</organism>
<comment type="caution">
    <text evidence="6">The sequence shown here is derived from an EMBL/GenBank/DDBJ whole genome shotgun (WGS) entry which is preliminary data.</text>
</comment>
<feature type="domain" description="Tryptophan synthase beta chain-like PALP" evidence="5">
    <location>
        <begin position="70"/>
        <end position="376"/>
    </location>
</feature>
<dbReference type="CDD" id="cd01563">
    <property type="entry name" value="Thr-synth_1"/>
    <property type="match status" value="1"/>
</dbReference>
<gene>
    <name evidence="6" type="ORF">WIS52_28470</name>
</gene>
<dbReference type="Pfam" id="PF00291">
    <property type="entry name" value="PALP"/>
    <property type="match status" value="1"/>
</dbReference>
<dbReference type="EC" id="4.2.3.1" evidence="6"/>
<comment type="cofactor">
    <cofactor evidence="1">
        <name>pyridoxal 5'-phosphate</name>
        <dbReference type="ChEBI" id="CHEBI:597326"/>
    </cofactor>
</comment>
<proteinExistence type="predicted"/>
<dbReference type="PANTHER" id="PTHR48078:SF6">
    <property type="entry name" value="L-THREONINE DEHYDRATASE CATABOLIC TDCB"/>
    <property type="match status" value="1"/>
</dbReference>
<dbReference type="InterPro" id="IPR001926">
    <property type="entry name" value="TrpB-like_PALP"/>
</dbReference>
<dbReference type="InterPro" id="IPR036052">
    <property type="entry name" value="TrpB-like_PALP_sf"/>
</dbReference>
<evidence type="ECO:0000259" key="5">
    <source>
        <dbReference type="Pfam" id="PF00291"/>
    </source>
</evidence>
<dbReference type="PANTHER" id="PTHR48078">
    <property type="entry name" value="THREONINE DEHYDRATASE, MITOCHONDRIAL-RELATED"/>
    <property type="match status" value="1"/>
</dbReference>
<evidence type="ECO:0000256" key="3">
    <source>
        <dbReference type="ARBA" id="ARBA00023239"/>
    </source>
</evidence>
<keyword evidence="2" id="KW-0663">Pyridoxal phosphate</keyword>
<dbReference type="Gene3D" id="3.40.50.1100">
    <property type="match status" value="2"/>
</dbReference>
<dbReference type="RefSeq" id="WP_349301551.1">
    <property type="nucleotide sequence ID" value="NZ_JBEDNQ010000014.1"/>
</dbReference>
<evidence type="ECO:0000256" key="2">
    <source>
        <dbReference type="ARBA" id="ARBA00022898"/>
    </source>
</evidence>
<sequence length="399" mass="41491">MLSHLECSRSGTRHDADVVQGTSPDGAPLLARYDTERVRASVTPAEIASRPPDLWRYHEVLPVRDPAHVVTMGEGMTPLLPLPRAGARLGLPRLLMKDEGLVPTGAFKARGAAVGVSRAAELGVRGIAMPTNGNAGAAWACYAARAGIGALIAMPVDAPEITRRECVVSGAELYLVDGLIGDAGRLVAGAVGRREGYQDTSTLREPYRIEGKKTMGYEIAEQLGWRSPDVILYPTGGGVGIIGIHKALTEMRELGWLTGPMPRLVAVQAAGCAPIVEAFDAGARESTPPADPHTVAFGITVPKALGDFLVLDAVYDTGGTAIAVTDDELLAAGHALARDEGTWICPEGAACVAAAGTLRESGWLDGSESVVVLNTGSGLIYPDTVDVDVPVLAADGAIP</sequence>
<evidence type="ECO:0000256" key="4">
    <source>
        <dbReference type="SAM" id="MobiDB-lite"/>
    </source>
</evidence>
<feature type="region of interest" description="Disordered" evidence="4">
    <location>
        <begin position="1"/>
        <end position="29"/>
    </location>
</feature>
<evidence type="ECO:0000256" key="1">
    <source>
        <dbReference type="ARBA" id="ARBA00001933"/>
    </source>
</evidence>
<accession>A0ABV1KKD7</accession>
<dbReference type="GO" id="GO:0004795">
    <property type="term" value="F:threonine synthase activity"/>
    <property type="evidence" value="ECO:0007669"/>
    <property type="project" value="UniProtKB-EC"/>
</dbReference>
<dbReference type="SUPFAM" id="SSF53686">
    <property type="entry name" value="Tryptophan synthase beta subunit-like PLP-dependent enzymes"/>
    <property type="match status" value="1"/>
</dbReference>
<dbReference type="InterPro" id="IPR050147">
    <property type="entry name" value="Ser/Thr_Dehydratase"/>
</dbReference>
<keyword evidence="7" id="KW-1185">Reference proteome</keyword>